<dbReference type="EMBL" id="WMLB01000042">
    <property type="protein sequence ID" value="MTH70219.1"/>
    <property type="molecule type" value="Genomic_DNA"/>
</dbReference>
<accession>A0A6I3M9S7</accession>
<dbReference type="InterPro" id="IPR018929">
    <property type="entry name" value="DUF2510"/>
</dbReference>
<feature type="domain" description="DUF2510" evidence="3">
    <location>
        <begin position="17"/>
        <end position="40"/>
    </location>
</feature>
<dbReference type="AlphaFoldDB" id="A0A6I3M9S7"/>
<evidence type="ECO:0000256" key="2">
    <source>
        <dbReference type="SAM" id="Phobius"/>
    </source>
</evidence>
<evidence type="ECO:0000313" key="4">
    <source>
        <dbReference type="EMBL" id="MTH70219.1"/>
    </source>
</evidence>
<feature type="compositionally biased region" description="Basic and acidic residues" evidence="1">
    <location>
        <begin position="1"/>
        <end position="10"/>
    </location>
</feature>
<keyword evidence="2" id="KW-1133">Transmembrane helix</keyword>
<gene>
    <name evidence="4" type="ORF">GJ743_17775</name>
</gene>
<dbReference type="RefSeq" id="WP_155053222.1">
    <property type="nucleotide sequence ID" value="NZ_BAAAIB010000010.1"/>
</dbReference>
<sequence length="177" mass="18664">MASGVDRDNLEPSANAAGWYEDPEAPDLERWWDGNEWSDTEFRPKPEDSELVAYLKSYRDLDPTSPTNYLAVSALVQATIALAAAAACLAIAIALPAALATLVGSTLLIATAGIVVLVGVWSTGLGIIAFRNARRNQDRRLRHAVGAIVIAAAAVLGAVTLLIVQAPAWWADSGLAT</sequence>
<proteinExistence type="predicted"/>
<dbReference type="OrthoDB" id="5008131at2"/>
<feature type="transmembrane region" description="Helical" evidence="2">
    <location>
        <begin position="144"/>
        <end position="170"/>
    </location>
</feature>
<dbReference type="Pfam" id="PF10708">
    <property type="entry name" value="DUF2510"/>
    <property type="match status" value="1"/>
</dbReference>
<keyword evidence="2" id="KW-0472">Membrane</keyword>
<dbReference type="Proteomes" id="UP000433071">
    <property type="component" value="Unassembled WGS sequence"/>
</dbReference>
<feature type="transmembrane region" description="Helical" evidence="2">
    <location>
        <begin position="69"/>
        <end position="95"/>
    </location>
</feature>
<feature type="region of interest" description="Disordered" evidence="1">
    <location>
        <begin position="1"/>
        <end position="22"/>
    </location>
</feature>
<evidence type="ECO:0000256" key="1">
    <source>
        <dbReference type="SAM" id="MobiDB-lite"/>
    </source>
</evidence>
<organism evidence="4 5">
    <name type="scientific">Agromyces bracchium</name>
    <dbReference type="NCBI Taxonomy" id="88376"/>
    <lineage>
        <taxon>Bacteria</taxon>
        <taxon>Bacillati</taxon>
        <taxon>Actinomycetota</taxon>
        <taxon>Actinomycetes</taxon>
        <taxon>Micrococcales</taxon>
        <taxon>Microbacteriaceae</taxon>
        <taxon>Agromyces</taxon>
    </lineage>
</organism>
<keyword evidence="5" id="KW-1185">Reference proteome</keyword>
<evidence type="ECO:0000259" key="3">
    <source>
        <dbReference type="Pfam" id="PF10708"/>
    </source>
</evidence>
<feature type="transmembrane region" description="Helical" evidence="2">
    <location>
        <begin position="107"/>
        <end position="132"/>
    </location>
</feature>
<reference evidence="4 5" key="1">
    <citation type="submission" date="2019-11" db="EMBL/GenBank/DDBJ databases">
        <title>Agromyces kandeliae sp. nov., isolated from mangrove soil.</title>
        <authorList>
            <person name="Wang R."/>
        </authorList>
    </citation>
    <scope>NUCLEOTIDE SEQUENCE [LARGE SCALE GENOMIC DNA]</scope>
    <source>
        <strain evidence="4 5">JCM 11433</strain>
    </source>
</reference>
<evidence type="ECO:0000313" key="5">
    <source>
        <dbReference type="Proteomes" id="UP000433071"/>
    </source>
</evidence>
<comment type="caution">
    <text evidence="4">The sequence shown here is derived from an EMBL/GenBank/DDBJ whole genome shotgun (WGS) entry which is preliminary data.</text>
</comment>
<keyword evidence="2" id="KW-0812">Transmembrane</keyword>
<name>A0A6I3M9S7_9MICO</name>
<protein>
    <submittedName>
        <fullName evidence="4">DUF2510 domain-containing protein</fullName>
    </submittedName>
</protein>